<sequence length="419" mass="45744">MGHELEDLRMAVAGLLGDSRLQHACAERDMGTLFRLLNHRGVSTRRIATAAQITQGRLYEYMNGKSRVQKLEVFEQIADAFHIPGHMLGLARRSWEPQVDEPAWPRSLGTGGNDHAAMDAFRDADKQTGGGRLYGAVVRHLRENVARRLVDAESGPQVFAAAAALSEMAGWMAHDSGRDDLAQKHFDQALPLARASGDTPLAANIAASSSHLALQTGNAAQATHWARAGLQFAGHGARISSLTARLHTMHARALAASEHHLMAQRELDRAHQALNASAEATHPWVSPFDAASLASEIALTLRDMERYEEALRHAQEAVGLRESGRARSLALSHITLVTIHAHRADLDAVVHFGAELLTTNPSLGSVRVVNQLSDLRRMLEDHRGYRPVRDFLTQFDASAKTRLLLLADIMTPHSEGISP</sequence>
<evidence type="ECO:0000313" key="1">
    <source>
        <dbReference type="EMBL" id="MFH8584944.1"/>
    </source>
</evidence>
<comment type="caution">
    <text evidence="1">The sequence shown here is derived from an EMBL/GenBank/DDBJ whole genome shotgun (WGS) entry which is preliminary data.</text>
</comment>
<dbReference type="Proteomes" id="UP001610990">
    <property type="component" value="Unassembled WGS sequence"/>
</dbReference>
<dbReference type="RefSeq" id="WP_397672118.1">
    <property type="nucleotide sequence ID" value="NZ_JBIRGH010000005.1"/>
</dbReference>
<reference evidence="1 2" key="1">
    <citation type="submission" date="2024-10" db="EMBL/GenBank/DDBJ databases">
        <title>The Natural Products Discovery Center: Release of the First 8490 Sequenced Strains for Exploring Actinobacteria Biosynthetic Diversity.</title>
        <authorList>
            <person name="Kalkreuter E."/>
            <person name="Kautsar S.A."/>
            <person name="Yang D."/>
            <person name="Bader C.D."/>
            <person name="Teijaro C.N."/>
            <person name="Fluegel L."/>
            <person name="Davis C.M."/>
            <person name="Simpson J.R."/>
            <person name="Lauterbach L."/>
            <person name="Steele A.D."/>
            <person name="Gui C."/>
            <person name="Meng S."/>
            <person name="Li G."/>
            <person name="Viehrig K."/>
            <person name="Ye F."/>
            <person name="Su P."/>
            <person name="Kiefer A.F."/>
            <person name="Nichols A."/>
            <person name="Cepeda A.J."/>
            <person name="Yan W."/>
            <person name="Fan B."/>
            <person name="Jiang Y."/>
            <person name="Adhikari A."/>
            <person name="Zheng C.-J."/>
            <person name="Schuster L."/>
            <person name="Cowan T.M."/>
            <person name="Smanski M.J."/>
            <person name="Chevrette M.G."/>
            <person name="De Carvalho L.P.S."/>
            <person name="Shen B."/>
        </authorList>
    </citation>
    <scope>NUCLEOTIDE SEQUENCE [LARGE SCALE GENOMIC DNA]</scope>
    <source>
        <strain evidence="1 2">NPDC018013</strain>
    </source>
</reference>
<gene>
    <name evidence="1" type="ORF">ACH4GP_11170</name>
</gene>
<protein>
    <submittedName>
        <fullName evidence="1">XRE family transcriptional regulator</fullName>
    </submittedName>
</protein>
<dbReference type="InterPro" id="IPR010982">
    <property type="entry name" value="Lambda_DNA-bd_dom_sf"/>
</dbReference>
<accession>A0ABW7RA79</accession>
<name>A0ABW7RA79_9ACTN</name>
<dbReference type="EMBL" id="JBIRGH010000005">
    <property type="protein sequence ID" value="MFH8584944.1"/>
    <property type="molecule type" value="Genomic_DNA"/>
</dbReference>
<dbReference type="SUPFAM" id="SSF48452">
    <property type="entry name" value="TPR-like"/>
    <property type="match status" value="1"/>
</dbReference>
<dbReference type="InterPro" id="IPR011990">
    <property type="entry name" value="TPR-like_helical_dom_sf"/>
</dbReference>
<dbReference type="Pfam" id="PF13560">
    <property type="entry name" value="HTH_31"/>
    <property type="match status" value="1"/>
</dbReference>
<proteinExistence type="predicted"/>
<evidence type="ECO:0000313" key="2">
    <source>
        <dbReference type="Proteomes" id="UP001610990"/>
    </source>
</evidence>
<dbReference type="SUPFAM" id="SSF47413">
    <property type="entry name" value="lambda repressor-like DNA-binding domains"/>
    <property type="match status" value="1"/>
</dbReference>
<organism evidence="1 2">
    <name type="scientific">Streptomyces celluloflavus</name>
    <dbReference type="NCBI Taxonomy" id="58344"/>
    <lineage>
        <taxon>Bacteria</taxon>
        <taxon>Bacillati</taxon>
        <taxon>Actinomycetota</taxon>
        <taxon>Actinomycetes</taxon>
        <taxon>Kitasatosporales</taxon>
        <taxon>Streptomycetaceae</taxon>
        <taxon>Streptomyces</taxon>
    </lineage>
</organism>
<dbReference type="Gene3D" id="1.25.40.10">
    <property type="entry name" value="Tetratricopeptide repeat domain"/>
    <property type="match status" value="1"/>
</dbReference>
<keyword evidence="2" id="KW-1185">Reference proteome</keyword>